<protein>
    <submittedName>
        <fullName evidence="1">Uncharacterized protein</fullName>
    </submittedName>
</protein>
<dbReference type="Proteomes" id="UP000226079">
    <property type="component" value="Unassembled WGS sequence"/>
</dbReference>
<evidence type="ECO:0000313" key="2">
    <source>
        <dbReference type="Proteomes" id="UP000226079"/>
    </source>
</evidence>
<comment type="caution">
    <text evidence="1">The sequence shown here is derived from an EMBL/GenBank/DDBJ whole genome shotgun (WGS) entry which is preliminary data.</text>
</comment>
<organism evidence="1 2">
    <name type="scientific">Propionicimonas paludicola</name>
    <dbReference type="NCBI Taxonomy" id="185243"/>
    <lineage>
        <taxon>Bacteria</taxon>
        <taxon>Bacillati</taxon>
        <taxon>Actinomycetota</taxon>
        <taxon>Actinomycetes</taxon>
        <taxon>Propionibacteriales</taxon>
        <taxon>Nocardioidaceae</taxon>
        <taxon>Propionicimonas</taxon>
    </lineage>
</organism>
<dbReference type="AlphaFoldDB" id="A0A2A9CUH4"/>
<evidence type="ECO:0000313" key="1">
    <source>
        <dbReference type="EMBL" id="PFG17209.1"/>
    </source>
</evidence>
<keyword evidence="2" id="KW-1185">Reference proteome</keyword>
<name>A0A2A9CUH4_9ACTN</name>
<gene>
    <name evidence="1" type="ORF">ATK74_1772</name>
</gene>
<sequence>MTPQARVLALAMAALYVALLRLMDGRYGTNAVYTLTTTIYLRKVAS</sequence>
<proteinExistence type="predicted"/>
<accession>A0A2A9CUH4</accession>
<dbReference type="RefSeq" id="WP_169923789.1">
    <property type="nucleotide sequence ID" value="NZ_PDJC01000001.1"/>
</dbReference>
<dbReference type="EMBL" id="PDJC01000001">
    <property type="protein sequence ID" value="PFG17209.1"/>
    <property type="molecule type" value="Genomic_DNA"/>
</dbReference>
<reference evidence="1 2" key="1">
    <citation type="submission" date="2017-10" db="EMBL/GenBank/DDBJ databases">
        <title>Sequencing the genomes of 1000 actinobacteria strains.</title>
        <authorList>
            <person name="Klenk H.-P."/>
        </authorList>
    </citation>
    <scope>NUCLEOTIDE SEQUENCE [LARGE SCALE GENOMIC DNA]</scope>
    <source>
        <strain evidence="1 2">DSM 15597</strain>
    </source>
</reference>